<dbReference type="PROSITE" id="PS50835">
    <property type="entry name" value="IG_LIKE"/>
    <property type="match status" value="3"/>
</dbReference>
<name>A0A9Q0MAH1_BLOTA</name>
<keyword evidence="2" id="KW-1133">Transmembrane helix</keyword>
<dbReference type="EMBL" id="JAPWDV010000001">
    <property type="protein sequence ID" value="KAJ6221839.1"/>
    <property type="molecule type" value="Genomic_DNA"/>
</dbReference>
<feature type="domain" description="Ig-like" evidence="3">
    <location>
        <begin position="365"/>
        <end position="499"/>
    </location>
</feature>
<feature type="transmembrane region" description="Helical" evidence="2">
    <location>
        <begin position="786"/>
        <end position="808"/>
    </location>
</feature>
<protein>
    <recommendedName>
        <fullName evidence="3">Ig-like domain-containing protein</fullName>
    </recommendedName>
</protein>
<dbReference type="PANTHER" id="PTHR23278:SF19">
    <property type="entry name" value="OBSCURIN"/>
    <property type="match status" value="1"/>
</dbReference>
<dbReference type="AlphaFoldDB" id="A0A9Q0MAH1"/>
<dbReference type="InterPro" id="IPR036179">
    <property type="entry name" value="Ig-like_dom_sf"/>
</dbReference>
<feature type="region of interest" description="Disordered" evidence="1">
    <location>
        <begin position="1040"/>
        <end position="1079"/>
    </location>
</feature>
<evidence type="ECO:0000256" key="2">
    <source>
        <dbReference type="SAM" id="Phobius"/>
    </source>
</evidence>
<keyword evidence="2" id="KW-0812">Transmembrane</keyword>
<accession>A0A9Q0MAH1</accession>
<dbReference type="SUPFAM" id="SSF48726">
    <property type="entry name" value="Immunoglobulin"/>
    <property type="match status" value="4"/>
</dbReference>
<proteinExistence type="predicted"/>
<feature type="domain" description="Ig-like" evidence="3">
    <location>
        <begin position="82"/>
        <end position="178"/>
    </location>
</feature>
<keyword evidence="5" id="KW-1185">Reference proteome</keyword>
<evidence type="ECO:0000259" key="3">
    <source>
        <dbReference type="PROSITE" id="PS50835"/>
    </source>
</evidence>
<dbReference type="InterPro" id="IPR013783">
    <property type="entry name" value="Ig-like_fold"/>
</dbReference>
<dbReference type="Proteomes" id="UP001142055">
    <property type="component" value="Chromosome 1"/>
</dbReference>
<evidence type="ECO:0000313" key="5">
    <source>
        <dbReference type="Proteomes" id="UP001142055"/>
    </source>
</evidence>
<feature type="domain" description="Ig-like" evidence="3">
    <location>
        <begin position="199"/>
        <end position="336"/>
    </location>
</feature>
<evidence type="ECO:0000256" key="1">
    <source>
        <dbReference type="SAM" id="MobiDB-lite"/>
    </source>
</evidence>
<dbReference type="SMART" id="SM00409">
    <property type="entry name" value="IG"/>
    <property type="match status" value="3"/>
</dbReference>
<evidence type="ECO:0000313" key="4">
    <source>
        <dbReference type="EMBL" id="KAJ6221839.1"/>
    </source>
</evidence>
<dbReference type="CDD" id="cd00096">
    <property type="entry name" value="Ig"/>
    <property type="match status" value="1"/>
</dbReference>
<dbReference type="InterPro" id="IPR007110">
    <property type="entry name" value="Ig-like_dom"/>
</dbReference>
<organism evidence="4 5">
    <name type="scientific">Blomia tropicalis</name>
    <name type="common">Mite</name>
    <dbReference type="NCBI Taxonomy" id="40697"/>
    <lineage>
        <taxon>Eukaryota</taxon>
        <taxon>Metazoa</taxon>
        <taxon>Ecdysozoa</taxon>
        <taxon>Arthropoda</taxon>
        <taxon>Chelicerata</taxon>
        <taxon>Arachnida</taxon>
        <taxon>Acari</taxon>
        <taxon>Acariformes</taxon>
        <taxon>Sarcoptiformes</taxon>
        <taxon>Astigmata</taxon>
        <taxon>Glycyphagoidea</taxon>
        <taxon>Echimyopodidae</taxon>
        <taxon>Blomia</taxon>
    </lineage>
</organism>
<gene>
    <name evidence="4" type="ORF">RDWZM_000384</name>
</gene>
<dbReference type="Gene3D" id="2.60.40.10">
    <property type="entry name" value="Immunoglobulins"/>
    <property type="match status" value="4"/>
</dbReference>
<sequence length="1118" mass="127319">MEQMFHSIRLMRHIDESQYDFSSKGKHTTNDSRIEFDLRNLTPLLRIRNVTEDDDAQYECRVEYSNQRTFITQIRLTVIGAPISLLITDSNGNPLEGIIGPFNEFESITLVCTAYGGTPKPSVIWFRQRGYYEEIIDDSFEYVPLITIVNGTLSSVVNTLRLHRLDRNDYLAQYQCRAASRLYYPPLVQMITIDMNLHPVSVRIFSNQYHNSPQSSPLIAGQMAEFGCRSDGSKPSASIEWFLDHQRIVATNDDNQHLNHINSQPLSSTTISDQSLISTNIMNGKFVSIIISSKSNSTLSAIRFMPHYTDNGRILSCHSWNPFIANSKIADKLALDVKCKYYCNNNNKKKLIFYVLFAIDVQDAPHLTIGLGTKSLLVREFAPILELNCHIKANPWIDQVQWYVNGVSITNAIATESSHPIQSNEQFYSSSIVVYDNGDSQTGVKRRKSQSHSHGPTLYLTNHNQTLRFENVPRYFTGQYQCAARNVINESRSETIQLNVAYKPQCVHNRTQFVDVRRNVALQLICRVDAYPTDSLTFNWTLELPWNSNDSPSEKIKVSIDIDDIEPRSTQDNDETISVLNVDSAVQRFVLNDPQRLQLVSYSPLLLQCESENVAGHQMEPCPFLLRLIDGPPQKITECNFTMIPNQNSTNGNENSSSNMVMVQCLPGNDGGQQQTFHLIGFNGNQSSFDIESVDDKHHQSSIIELIQSTELSNSIQWNLSSPDVAQFDLTNVDPKQTYHLIIYSTNSIGNSEPLIYNDLVLIENRFNFGTTQAIRTNWAYARLRGLFVILGLLSLIALLGFAIRNYIYHNPIYESTIVQSHHHSDIDNHSADETNENTTMVINVSNTIDSNVEQLNEQTTETNENIEFNIGKDDNHGSSYCTIVDENKQQQKQEINTLKLFSFNKMKRLLNRIIFNGSHYRSYKLPETIESTIEDCHIDETQSLDSNLNQECIDWDAYQASRSNQLKRKTSKLTKLFHQFNDSVDSNKSSMIIEHHDNGEVVAVPELAKFIELSSFISDLQWFWNRLVRIFFPSKTIKPPAQVTSSTSPNRSEITTRTPVPHHKPPITTITTSNPLPHRVPGNETIIPIPENPPSNISFEQLPEWPIYKNVHNKTVL</sequence>
<comment type="caution">
    <text evidence="4">The sequence shown here is derived from an EMBL/GenBank/DDBJ whole genome shotgun (WGS) entry which is preliminary data.</text>
</comment>
<feature type="compositionally biased region" description="Polar residues" evidence="1">
    <location>
        <begin position="1043"/>
        <end position="1058"/>
    </location>
</feature>
<keyword evidence="2" id="KW-0472">Membrane</keyword>
<dbReference type="InterPro" id="IPR003599">
    <property type="entry name" value="Ig_sub"/>
</dbReference>
<dbReference type="PANTHER" id="PTHR23278">
    <property type="entry name" value="SIDESTEP PROTEIN"/>
    <property type="match status" value="1"/>
</dbReference>
<reference evidence="4" key="1">
    <citation type="submission" date="2022-12" db="EMBL/GenBank/DDBJ databases">
        <title>Genome assemblies of Blomia tropicalis.</title>
        <authorList>
            <person name="Cui Y."/>
        </authorList>
    </citation>
    <scope>NUCLEOTIDE SEQUENCE</scope>
    <source>
        <tissue evidence="4">Adult mites</tissue>
    </source>
</reference>